<dbReference type="PROSITE" id="PS51900">
    <property type="entry name" value="CB"/>
    <property type="match status" value="1"/>
</dbReference>
<evidence type="ECO:0000259" key="6">
    <source>
        <dbReference type="PROSITE" id="PS51900"/>
    </source>
</evidence>
<gene>
    <name evidence="8" type="primary">xerC</name>
    <name evidence="8" type="ORF">GILLIAM_01085</name>
    <name evidence="7" type="ORF">OTSGILL_1676</name>
</gene>
<dbReference type="EMBL" id="LANO01000028">
    <property type="protein sequence ID" value="KJV52213.1"/>
    <property type="molecule type" value="Genomic_DNA"/>
</dbReference>
<dbReference type="InterPro" id="IPR004107">
    <property type="entry name" value="Integrase_SAM-like_N"/>
</dbReference>
<reference evidence="7 9" key="1">
    <citation type="submission" date="2015-02" db="EMBL/GenBank/DDBJ databases">
        <title>Genome Sequencing of Rickettsiales.</title>
        <authorList>
            <person name="Daugherty S.C."/>
            <person name="Su Q."/>
            <person name="Abolude K."/>
            <person name="Beier-Sexton M."/>
            <person name="Carlyon J.A."/>
            <person name="Carter R."/>
            <person name="Day N.P."/>
            <person name="Dumler S.J."/>
            <person name="Dyachenko V."/>
            <person name="Godinez A."/>
            <person name="Kurtti T.J."/>
            <person name="Lichay M."/>
            <person name="Mullins K.E."/>
            <person name="Ott S."/>
            <person name="Pappas-Brown V."/>
            <person name="Paris D.H."/>
            <person name="Patel P."/>
            <person name="Richards A.L."/>
            <person name="Sadzewicz L."/>
            <person name="Sears K."/>
            <person name="Seidman D."/>
            <person name="Sengamalay N."/>
            <person name="Stenos J."/>
            <person name="Tallon L.J."/>
            <person name="Vincent G."/>
            <person name="Fraser C.M."/>
            <person name="Munderloh U."/>
            <person name="Dunning-Hotopp J.C."/>
        </authorList>
    </citation>
    <scope>NUCLEOTIDE SEQUENCE [LARGE SCALE GENOMIC DNA]</scope>
    <source>
        <strain evidence="7 9">Gilliam</strain>
    </source>
</reference>
<dbReference type="Gene3D" id="1.10.443.10">
    <property type="entry name" value="Intergrase catalytic core"/>
    <property type="match status" value="1"/>
</dbReference>
<name>A0A0F3M8W9_ORITS</name>
<dbReference type="RefSeq" id="WP_047220739.1">
    <property type="nucleotide sequence ID" value="NZ_LS398551.1"/>
</dbReference>
<evidence type="ECO:0000313" key="7">
    <source>
        <dbReference type="EMBL" id="KJV52213.1"/>
    </source>
</evidence>
<dbReference type="InterPro" id="IPR013762">
    <property type="entry name" value="Integrase-like_cat_sf"/>
</dbReference>
<sequence>MQLNSQLEKIITEWLSHLKNYKNYSINTCSSYNNDLQQFLNFIVDYCNLSELKISHLCSVDIRLMRSWLSQRYNLQYNSSSNSRALSSVRNFYKYLFKHHNLVNKIISAVRSPKLAKRLPKALDIEDTVACTTEINNIANDKWIGARDKALLFLLYGQGLRISEALSVTKASLKSESLIIKGKGNKIRLIPWLDITKQLVSDYVNLVPYSLTDNSPLFVGKRGKKLQPAVFGRHLIKLRRQLNLPESLTAHTFRHCFASHLLNNGADLRSIQELLGHQSLSSTQIYTKINSDFLTSVYNKSHPLVREQNNKT</sequence>
<keyword evidence="1" id="KW-0229">DNA integration</keyword>
<dbReference type="InterPro" id="IPR011010">
    <property type="entry name" value="DNA_brk_join_enz"/>
</dbReference>
<dbReference type="Proteomes" id="UP000033769">
    <property type="component" value="Unassembled WGS sequence"/>
</dbReference>
<dbReference type="PATRIC" id="fig|1359184.3.peg.1225"/>
<dbReference type="GO" id="GO:0003677">
    <property type="term" value="F:DNA binding"/>
    <property type="evidence" value="ECO:0007669"/>
    <property type="project" value="UniProtKB-UniRule"/>
</dbReference>
<evidence type="ECO:0000313" key="10">
    <source>
        <dbReference type="Proteomes" id="UP000244959"/>
    </source>
</evidence>
<dbReference type="GO" id="GO:0006310">
    <property type="term" value="P:DNA recombination"/>
    <property type="evidence" value="ECO:0007669"/>
    <property type="project" value="UniProtKB-KW"/>
</dbReference>
<evidence type="ECO:0000256" key="1">
    <source>
        <dbReference type="ARBA" id="ARBA00022908"/>
    </source>
</evidence>
<dbReference type="InterPro" id="IPR010998">
    <property type="entry name" value="Integrase_recombinase_N"/>
</dbReference>
<dbReference type="InterPro" id="IPR050090">
    <property type="entry name" value="Tyrosine_recombinase_XerCD"/>
</dbReference>
<dbReference type="GO" id="GO:0015074">
    <property type="term" value="P:DNA integration"/>
    <property type="evidence" value="ECO:0007669"/>
    <property type="project" value="UniProtKB-KW"/>
</dbReference>
<evidence type="ECO:0000313" key="8">
    <source>
        <dbReference type="EMBL" id="SPR05824.1"/>
    </source>
</evidence>
<dbReference type="SUPFAM" id="SSF47823">
    <property type="entry name" value="lambda integrase-like, N-terminal domain"/>
    <property type="match status" value="1"/>
</dbReference>
<dbReference type="Pfam" id="PF00589">
    <property type="entry name" value="Phage_integrase"/>
    <property type="match status" value="1"/>
</dbReference>
<organism evidence="7 9">
    <name type="scientific">Orientia tsutsugamushi str. Gilliam</name>
    <dbReference type="NCBI Taxonomy" id="1359184"/>
    <lineage>
        <taxon>Bacteria</taxon>
        <taxon>Pseudomonadati</taxon>
        <taxon>Pseudomonadota</taxon>
        <taxon>Alphaproteobacteria</taxon>
        <taxon>Rickettsiales</taxon>
        <taxon>Rickettsiaceae</taxon>
        <taxon>Rickettsieae</taxon>
        <taxon>Orientia</taxon>
    </lineage>
</organism>
<proteinExistence type="predicted"/>
<dbReference type="InterPro" id="IPR044068">
    <property type="entry name" value="CB"/>
</dbReference>
<reference evidence="10" key="3">
    <citation type="submission" date="2018-03" db="EMBL/GenBank/DDBJ databases">
        <authorList>
            <person name="Batty M. E."/>
            <person name="Batty M E."/>
        </authorList>
    </citation>
    <scope>NUCLEOTIDE SEQUENCE [LARGE SCALE GENOMIC DNA]</scope>
    <source>
        <strain evidence="10">Gilliam</strain>
    </source>
</reference>
<evidence type="ECO:0000313" key="9">
    <source>
        <dbReference type="Proteomes" id="UP000033769"/>
    </source>
</evidence>
<dbReference type="PANTHER" id="PTHR30349">
    <property type="entry name" value="PHAGE INTEGRASE-RELATED"/>
    <property type="match status" value="1"/>
</dbReference>
<dbReference type="PROSITE" id="PS51898">
    <property type="entry name" value="TYR_RECOMBINASE"/>
    <property type="match status" value="1"/>
</dbReference>
<reference evidence="8" key="2">
    <citation type="submission" date="2018-03" db="EMBL/GenBank/DDBJ databases">
        <authorList>
            <person name="Keele B.F."/>
        </authorList>
    </citation>
    <scope>NUCLEOTIDE SEQUENCE [LARGE SCALE GENOMIC DNA]</scope>
    <source>
        <strain evidence="8">Gilliam</strain>
    </source>
</reference>
<evidence type="ECO:0000256" key="2">
    <source>
        <dbReference type="ARBA" id="ARBA00023125"/>
    </source>
</evidence>
<evidence type="ECO:0000256" key="3">
    <source>
        <dbReference type="ARBA" id="ARBA00023172"/>
    </source>
</evidence>
<evidence type="ECO:0000256" key="4">
    <source>
        <dbReference type="PROSITE-ProRule" id="PRU01248"/>
    </source>
</evidence>
<feature type="domain" description="Tyr recombinase" evidence="5">
    <location>
        <begin position="118"/>
        <end position="299"/>
    </location>
</feature>
<feature type="domain" description="Core-binding (CB)" evidence="6">
    <location>
        <begin position="5"/>
        <end position="97"/>
    </location>
</feature>
<dbReference type="PANTHER" id="PTHR30349:SF90">
    <property type="entry name" value="TYROSINE RECOMBINASE XERD"/>
    <property type="match status" value="1"/>
</dbReference>
<keyword evidence="2 4" id="KW-0238">DNA-binding</keyword>
<dbReference type="Pfam" id="PF02899">
    <property type="entry name" value="Phage_int_SAM_1"/>
    <property type="match status" value="1"/>
</dbReference>
<dbReference type="AlphaFoldDB" id="A0A0F3M8W9"/>
<dbReference type="Gene3D" id="1.10.150.130">
    <property type="match status" value="1"/>
</dbReference>
<dbReference type="EMBL" id="LS398551">
    <property type="protein sequence ID" value="SPR05824.1"/>
    <property type="molecule type" value="Genomic_DNA"/>
</dbReference>
<dbReference type="InterPro" id="IPR002104">
    <property type="entry name" value="Integrase_catalytic"/>
</dbReference>
<accession>A0A0F3M8W9</accession>
<protein>
    <submittedName>
        <fullName evidence="7">Phage integrase family protein</fullName>
    </submittedName>
    <submittedName>
        <fullName evidence="8">Recombinase XerC</fullName>
    </submittedName>
</protein>
<dbReference type="Proteomes" id="UP000244959">
    <property type="component" value="Chromosome I"/>
</dbReference>
<keyword evidence="10" id="KW-1185">Reference proteome</keyword>
<dbReference type="SUPFAM" id="SSF56349">
    <property type="entry name" value="DNA breaking-rejoining enzymes"/>
    <property type="match status" value="1"/>
</dbReference>
<evidence type="ECO:0000259" key="5">
    <source>
        <dbReference type="PROSITE" id="PS51898"/>
    </source>
</evidence>
<keyword evidence="3" id="KW-0233">DNA recombination</keyword>